<dbReference type="Gene3D" id="2.60.40.420">
    <property type="entry name" value="Cupredoxins - blue copper proteins"/>
    <property type="match status" value="1"/>
</dbReference>
<feature type="domain" description="Sulfocyanin-like C-terminal" evidence="2">
    <location>
        <begin position="114"/>
        <end position="148"/>
    </location>
</feature>
<dbReference type="GO" id="GO:0046872">
    <property type="term" value="F:metal ion binding"/>
    <property type="evidence" value="ECO:0007669"/>
    <property type="project" value="UniProtKB-KW"/>
</dbReference>
<gene>
    <name evidence="3" type="ORF">UFOPK2214_01010</name>
</gene>
<protein>
    <submittedName>
        <fullName evidence="3">Unannotated protein</fullName>
    </submittedName>
</protein>
<dbReference type="PROSITE" id="PS00079">
    <property type="entry name" value="MULTICOPPER_OXIDASE1"/>
    <property type="match status" value="1"/>
</dbReference>
<dbReference type="InterPro" id="IPR008972">
    <property type="entry name" value="Cupredoxin"/>
</dbReference>
<dbReference type="AlphaFoldDB" id="A0A6J6L749"/>
<keyword evidence="1" id="KW-0479">Metal-binding</keyword>
<evidence type="ECO:0000259" key="2">
    <source>
        <dbReference type="Pfam" id="PF06525"/>
    </source>
</evidence>
<dbReference type="Pfam" id="PF06525">
    <property type="entry name" value="SoxE"/>
    <property type="match status" value="1"/>
</dbReference>
<dbReference type="InterPro" id="IPR033138">
    <property type="entry name" value="Cu_oxidase_CS"/>
</dbReference>
<evidence type="ECO:0000313" key="3">
    <source>
        <dbReference type="EMBL" id="CAB4657492.1"/>
    </source>
</evidence>
<accession>A0A6J6L749</accession>
<dbReference type="PROSITE" id="PS51257">
    <property type="entry name" value="PROKAR_LIPOPROTEIN"/>
    <property type="match status" value="1"/>
</dbReference>
<evidence type="ECO:0000256" key="1">
    <source>
        <dbReference type="ARBA" id="ARBA00022723"/>
    </source>
</evidence>
<dbReference type="InterPro" id="IPR049544">
    <property type="entry name" value="SoxE-like_C"/>
</dbReference>
<proteinExistence type="predicted"/>
<sequence>MKNFRLIGVLLLTASFALVSCGADPTNFGTLPADTVSNKITGNVHEWGIDLSAQKATEGEVIFAIANFGTIAHEFIVVKTDYEVGQIPLGENNRFDEEGEGVEAINEIKEFPINTSEVLTVNLEAGNYQLLCNIAGHYKNGMYAAFTVE</sequence>
<dbReference type="SUPFAM" id="SSF49503">
    <property type="entry name" value="Cupredoxins"/>
    <property type="match status" value="1"/>
</dbReference>
<organism evidence="3">
    <name type="scientific">freshwater metagenome</name>
    <dbReference type="NCBI Taxonomy" id="449393"/>
    <lineage>
        <taxon>unclassified sequences</taxon>
        <taxon>metagenomes</taxon>
        <taxon>ecological metagenomes</taxon>
    </lineage>
</organism>
<name>A0A6J6L749_9ZZZZ</name>
<dbReference type="EMBL" id="CAEZWJ010000030">
    <property type="protein sequence ID" value="CAB4657492.1"/>
    <property type="molecule type" value="Genomic_DNA"/>
</dbReference>
<reference evidence="3" key="1">
    <citation type="submission" date="2020-05" db="EMBL/GenBank/DDBJ databases">
        <authorList>
            <person name="Chiriac C."/>
            <person name="Salcher M."/>
            <person name="Ghai R."/>
            <person name="Kavagutti S V."/>
        </authorList>
    </citation>
    <scope>NUCLEOTIDE SEQUENCE</scope>
</reference>